<dbReference type="SUPFAM" id="SSF53474">
    <property type="entry name" value="alpha/beta-Hydrolases"/>
    <property type="match status" value="1"/>
</dbReference>
<keyword evidence="5" id="KW-1185">Reference proteome</keyword>
<comment type="caution">
    <text evidence="4">The sequence shown here is derived from an EMBL/GenBank/DDBJ whole genome shotgun (WGS) entry which is preliminary data.</text>
</comment>
<evidence type="ECO:0000313" key="5">
    <source>
        <dbReference type="Proteomes" id="UP000588111"/>
    </source>
</evidence>
<dbReference type="Proteomes" id="UP000588111">
    <property type="component" value="Unassembled WGS sequence"/>
</dbReference>
<dbReference type="InterPro" id="IPR029058">
    <property type="entry name" value="AB_hydrolase_fold"/>
</dbReference>
<dbReference type="GO" id="GO:0016787">
    <property type="term" value="F:hydrolase activity"/>
    <property type="evidence" value="ECO:0007669"/>
    <property type="project" value="UniProtKB-KW"/>
</dbReference>
<evidence type="ECO:0000256" key="1">
    <source>
        <dbReference type="ARBA" id="ARBA00010515"/>
    </source>
</evidence>
<accession>A0A839TAK4</accession>
<dbReference type="PROSITE" id="PS01173">
    <property type="entry name" value="LIPASE_GDXG_HIS"/>
    <property type="match status" value="1"/>
</dbReference>
<dbReference type="Pfam" id="PF07859">
    <property type="entry name" value="Abhydrolase_3"/>
    <property type="match status" value="1"/>
</dbReference>
<organism evidence="4 5">
    <name type="scientific">Psychrobacter luti</name>
    <dbReference type="NCBI Taxonomy" id="198481"/>
    <lineage>
        <taxon>Bacteria</taxon>
        <taxon>Pseudomonadati</taxon>
        <taxon>Pseudomonadota</taxon>
        <taxon>Gammaproteobacteria</taxon>
        <taxon>Moraxellales</taxon>
        <taxon>Moraxellaceae</taxon>
        <taxon>Psychrobacter</taxon>
    </lineage>
</organism>
<sequence>MPNSTVLSINTLLNKAVRSLKLTALAQEKPESARDSSLNSHELENLQTLPIKNAEFIISTDDKPLSIKDKALYYNLITSYQPHLLHYAMKGIGCLPESVLESLVGYLDGPTAKQYEHVDAHLRLILAVNSKLKTPLHLVDMVELRKRFAADVVAMQAPTVWQQPSSTLFSSIKPFTKKDGPTVEWEDKTIANADDGDMTIRCYQKQANTAGFSFKKKSKYNPDETVMLFFHGGGFCIGDVDTHHEFCHAVCEQTGWPVVSVDYRLAPEYPAPTALRDCIAAYGWLAENCQAFGALPSRIVLAGDSAGGGLSTMVAQQVITPTAEAWQDLGINGQKTFEILQRMPSPMAQMPLYPVTDVENDYPSWELYGEGLLLDHADVAVFDAACLENSPLPRQHILTSPMLGNNSQICPTYIVAAELDVLRDEAFAYAKQLEHYGVAVETYTVYGAPHGFIHFMSVHQGLGQETHHIINNFASFVREIISTQDLLAA</sequence>
<gene>
    <name evidence="4" type="ORF">FHS24_000938</name>
</gene>
<dbReference type="AlphaFoldDB" id="A0A839TAK4"/>
<dbReference type="PANTHER" id="PTHR48081">
    <property type="entry name" value="AB HYDROLASE SUPERFAMILY PROTEIN C4A8.06C"/>
    <property type="match status" value="1"/>
</dbReference>
<evidence type="ECO:0000259" key="3">
    <source>
        <dbReference type="Pfam" id="PF07859"/>
    </source>
</evidence>
<dbReference type="EC" id="3.1.1.-" evidence="4"/>
<keyword evidence="2 4" id="KW-0378">Hydrolase</keyword>
<dbReference type="EMBL" id="JACHXL010000002">
    <property type="protein sequence ID" value="MBB3106437.1"/>
    <property type="molecule type" value="Genomic_DNA"/>
</dbReference>
<evidence type="ECO:0000256" key="2">
    <source>
        <dbReference type="ARBA" id="ARBA00022801"/>
    </source>
</evidence>
<proteinExistence type="inferred from homology"/>
<feature type="domain" description="Alpha/beta hydrolase fold-3" evidence="3">
    <location>
        <begin position="227"/>
        <end position="453"/>
    </location>
</feature>
<dbReference type="InterPro" id="IPR002168">
    <property type="entry name" value="Lipase_GDXG_HIS_AS"/>
</dbReference>
<protein>
    <submittedName>
        <fullName evidence="4">Acetyl esterase</fullName>
        <ecNumber evidence="4">3.1.1.-</ecNumber>
    </submittedName>
</protein>
<dbReference type="InterPro" id="IPR013094">
    <property type="entry name" value="AB_hydrolase_3"/>
</dbReference>
<dbReference type="RefSeq" id="WP_183619241.1">
    <property type="nucleotide sequence ID" value="NZ_CAJHAH010000001.1"/>
</dbReference>
<reference evidence="4 5" key="1">
    <citation type="submission" date="2020-08" db="EMBL/GenBank/DDBJ databases">
        <title>Genomic Encyclopedia of Type Strains, Phase III (KMG-III): the genomes of soil and plant-associated and newly described type strains.</title>
        <authorList>
            <person name="Whitman W."/>
        </authorList>
    </citation>
    <scope>NUCLEOTIDE SEQUENCE [LARGE SCALE GENOMIC DNA]</scope>
    <source>
        <strain evidence="4 5">CECT 5885</strain>
    </source>
</reference>
<name>A0A839TAK4_9GAMM</name>
<dbReference type="Gene3D" id="3.40.50.1820">
    <property type="entry name" value="alpha/beta hydrolase"/>
    <property type="match status" value="1"/>
</dbReference>
<dbReference type="PANTHER" id="PTHR48081:SF8">
    <property type="entry name" value="ALPHA_BETA HYDROLASE FOLD-3 DOMAIN-CONTAINING PROTEIN-RELATED"/>
    <property type="match status" value="1"/>
</dbReference>
<comment type="similarity">
    <text evidence="1">Belongs to the 'GDXG' lipolytic enzyme family.</text>
</comment>
<dbReference type="InterPro" id="IPR050300">
    <property type="entry name" value="GDXG_lipolytic_enzyme"/>
</dbReference>
<evidence type="ECO:0000313" key="4">
    <source>
        <dbReference type="EMBL" id="MBB3106437.1"/>
    </source>
</evidence>